<keyword evidence="2" id="KW-1185">Reference proteome</keyword>
<reference evidence="1 2" key="1">
    <citation type="submission" date="2021-01" db="EMBL/GenBank/DDBJ databases">
        <title>Whole genome shotgun sequence of Planotetraspora kaengkrachanensis NBRC 104272.</title>
        <authorList>
            <person name="Komaki H."/>
            <person name="Tamura T."/>
        </authorList>
    </citation>
    <scope>NUCLEOTIDE SEQUENCE [LARGE SCALE GENOMIC DNA]</scope>
    <source>
        <strain evidence="1 2">NBRC 104272</strain>
    </source>
</reference>
<evidence type="ECO:0000313" key="1">
    <source>
        <dbReference type="EMBL" id="GIG83614.1"/>
    </source>
</evidence>
<name>A0A8J3PYT1_9ACTN</name>
<dbReference type="Proteomes" id="UP000630097">
    <property type="component" value="Unassembled WGS sequence"/>
</dbReference>
<proteinExistence type="predicted"/>
<accession>A0A8J3PYT1</accession>
<comment type="caution">
    <text evidence="1">The sequence shown here is derived from an EMBL/GenBank/DDBJ whole genome shotgun (WGS) entry which is preliminary data.</text>
</comment>
<dbReference type="AlphaFoldDB" id="A0A8J3PYT1"/>
<dbReference type="RefSeq" id="WP_203886919.1">
    <property type="nucleotide sequence ID" value="NZ_BAABHH010000028.1"/>
</dbReference>
<organism evidence="1 2">
    <name type="scientific">Planotetraspora kaengkrachanensis</name>
    <dbReference type="NCBI Taxonomy" id="575193"/>
    <lineage>
        <taxon>Bacteria</taxon>
        <taxon>Bacillati</taxon>
        <taxon>Actinomycetota</taxon>
        <taxon>Actinomycetes</taxon>
        <taxon>Streptosporangiales</taxon>
        <taxon>Streptosporangiaceae</taxon>
        <taxon>Planotetraspora</taxon>
    </lineage>
</organism>
<evidence type="ECO:0000313" key="2">
    <source>
        <dbReference type="Proteomes" id="UP000630097"/>
    </source>
</evidence>
<sequence>MKFRAELGLAFQGDLTILEPRLDNLMEQLLTIEECDEMVEDPDITATLTKGEAVVSMYLIAEDLPGAAQKLVATVRHAIHAIGDGTPGWEGAEKVVLEHSIAVRPADRALIDV</sequence>
<protein>
    <submittedName>
        <fullName evidence="1">Uncharacterized protein</fullName>
    </submittedName>
</protein>
<gene>
    <name evidence="1" type="ORF">Pka01_67410</name>
</gene>
<dbReference type="EMBL" id="BONV01000042">
    <property type="protein sequence ID" value="GIG83614.1"/>
    <property type="molecule type" value="Genomic_DNA"/>
</dbReference>